<protein>
    <submittedName>
        <fullName evidence="1">Uncharacterized protein</fullName>
    </submittedName>
</protein>
<comment type="caution">
    <text evidence="1">The sequence shown here is derived from an EMBL/GenBank/DDBJ whole genome shotgun (WGS) entry which is preliminary data.</text>
</comment>
<proteinExistence type="predicted"/>
<dbReference type="AlphaFoldDB" id="A0AAD9P3T1"/>
<accession>A0AAD9P3T1</accession>
<dbReference type="Proteomes" id="UP001209878">
    <property type="component" value="Unassembled WGS sequence"/>
</dbReference>
<organism evidence="1 2">
    <name type="scientific">Ridgeia piscesae</name>
    <name type="common">Tubeworm</name>
    <dbReference type="NCBI Taxonomy" id="27915"/>
    <lineage>
        <taxon>Eukaryota</taxon>
        <taxon>Metazoa</taxon>
        <taxon>Spiralia</taxon>
        <taxon>Lophotrochozoa</taxon>
        <taxon>Annelida</taxon>
        <taxon>Polychaeta</taxon>
        <taxon>Sedentaria</taxon>
        <taxon>Canalipalpata</taxon>
        <taxon>Sabellida</taxon>
        <taxon>Siboglinidae</taxon>
        <taxon>Ridgeia</taxon>
    </lineage>
</organism>
<dbReference type="EMBL" id="JAODUO010000163">
    <property type="protein sequence ID" value="KAK2187496.1"/>
    <property type="molecule type" value="Genomic_DNA"/>
</dbReference>
<evidence type="ECO:0000313" key="2">
    <source>
        <dbReference type="Proteomes" id="UP001209878"/>
    </source>
</evidence>
<keyword evidence="2" id="KW-1185">Reference proteome</keyword>
<evidence type="ECO:0000313" key="1">
    <source>
        <dbReference type="EMBL" id="KAK2187496.1"/>
    </source>
</evidence>
<name>A0AAD9P3T1_RIDPI</name>
<sequence>MSCLITGPGFRLTSPASSRIKVNLTGGLEWGIGSNFWLKQRLRHGRLCIYVKDSCVLMYFEGIEMTSDHCASVLHKVKAWLLEAAEQDKNKTHNENNGDIRHNQVLFKINNKINQ</sequence>
<gene>
    <name evidence="1" type="ORF">NP493_163g01008</name>
</gene>
<reference evidence="1" key="1">
    <citation type="journal article" date="2023" name="Mol. Biol. Evol.">
        <title>Third-Generation Sequencing Reveals the Adaptive Role of the Epigenome in Three Deep-Sea Polychaetes.</title>
        <authorList>
            <person name="Perez M."/>
            <person name="Aroh O."/>
            <person name="Sun Y."/>
            <person name="Lan Y."/>
            <person name="Juniper S.K."/>
            <person name="Young C.R."/>
            <person name="Angers B."/>
            <person name="Qian P.Y."/>
        </authorList>
    </citation>
    <scope>NUCLEOTIDE SEQUENCE</scope>
    <source>
        <strain evidence="1">R07B-5</strain>
    </source>
</reference>